<evidence type="ECO:0008006" key="3">
    <source>
        <dbReference type="Google" id="ProtNLM"/>
    </source>
</evidence>
<keyword evidence="2" id="KW-1185">Reference proteome</keyword>
<dbReference type="EMBL" id="JBHTIS010000768">
    <property type="protein sequence ID" value="MFD1046730.1"/>
    <property type="molecule type" value="Genomic_DNA"/>
</dbReference>
<evidence type="ECO:0000313" key="2">
    <source>
        <dbReference type="Proteomes" id="UP001597045"/>
    </source>
</evidence>
<name>A0ABW3MAM9_9PSEU</name>
<dbReference type="SUPFAM" id="SSF48452">
    <property type="entry name" value="TPR-like"/>
    <property type="match status" value="1"/>
</dbReference>
<protein>
    <recommendedName>
        <fullName evidence="3">MalT-like TPR region domain-containing protein</fullName>
    </recommendedName>
</protein>
<dbReference type="Proteomes" id="UP001597045">
    <property type="component" value="Unassembled WGS sequence"/>
</dbReference>
<accession>A0ABW3MAM9</accession>
<evidence type="ECO:0000313" key="1">
    <source>
        <dbReference type="EMBL" id="MFD1046730.1"/>
    </source>
</evidence>
<dbReference type="InterPro" id="IPR011990">
    <property type="entry name" value="TPR-like_helical_dom_sf"/>
</dbReference>
<gene>
    <name evidence="1" type="ORF">ACFQ1S_14790</name>
</gene>
<sequence>MTAAWIELERGNARGCSEALEEAVALGASVARVRCLDGLRLCASGSYAGAVAELAGAIEDLRDDPRWLANGLVGRGIALAYLLRLAEAERDLLAAQEIYGRIGEEVRVSICVHNLGFVALQGGDVPRALALFEVASGGLRKGRAVTAGRGLDSREGRRGSWWGWWRR</sequence>
<proteinExistence type="predicted"/>
<organism evidence="1 2">
    <name type="scientific">Kibdelosporangium lantanae</name>
    <dbReference type="NCBI Taxonomy" id="1497396"/>
    <lineage>
        <taxon>Bacteria</taxon>
        <taxon>Bacillati</taxon>
        <taxon>Actinomycetota</taxon>
        <taxon>Actinomycetes</taxon>
        <taxon>Pseudonocardiales</taxon>
        <taxon>Pseudonocardiaceae</taxon>
        <taxon>Kibdelosporangium</taxon>
    </lineage>
</organism>
<dbReference type="Gene3D" id="1.25.40.10">
    <property type="entry name" value="Tetratricopeptide repeat domain"/>
    <property type="match status" value="1"/>
</dbReference>
<comment type="caution">
    <text evidence="1">The sequence shown here is derived from an EMBL/GenBank/DDBJ whole genome shotgun (WGS) entry which is preliminary data.</text>
</comment>
<reference evidence="2" key="1">
    <citation type="journal article" date="2019" name="Int. J. Syst. Evol. Microbiol.">
        <title>The Global Catalogue of Microorganisms (GCM) 10K type strain sequencing project: providing services to taxonomists for standard genome sequencing and annotation.</title>
        <authorList>
            <consortium name="The Broad Institute Genomics Platform"/>
            <consortium name="The Broad Institute Genome Sequencing Center for Infectious Disease"/>
            <person name="Wu L."/>
            <person name="Ma J."/>
        </authorList>
    </citation>
    <scope>NUCLEOTIDE SEQUENCE [LARGE SCALE GENOMIC DNA]</scope>
    <source>
        <strain evidence="2">JCM 31486</strain>
    </source>
</reference>